<accession>A0A367J2Q4</accession>
<name>A0A367J2Q4_RHIAZ</name>
<gene>
    <name evidence="1" type="ORF">CU097_003959</name>
</gene>
<dbReference type="OrthoDB" id="2286663at2759"/>
<protein>
    <submittedName>
        <fullName evidence="1">Uncharacterized protein</fullName>
    </submittedName>
</protein>
<evidence type="ECO:0000313" key="2">
    <source>
        <dbReference type="Proteomes" id="UP000252139"/>
    </source>
</evidence>
<comment type="caution">
    <text evidence="1">The sequence shown here is derived from an EMBL/GenBank/DDBJ whole genome shotgun (WGS) entry which is preliminary data.</text>
</comment>
<evidence type="ECO:0000313" key="1">
    <source>
        <dbReference type="EMBL" id="RCH84234.1"/>
    </source>
</evidence>
<dbReference type="STRING" id="86630.A0A367J2Q4"/>
<reference evidence="1 2" key="1">
    <citation type="journal article" date="2018" name="G3 (Bethesda)">
        <title>Phylogenetic and Phylogenomic Definition of Rhizopus Species.</title>
        <authorList>
            <person name="Gryganskyi A.P."/>
            <person name="Golan J."/>
            <person name="Dolatabadi S."/>
            <person name="Mondo S."/>
            <person name="Robb S."/>
            <person name="Idnurm A."/>
            <person name="Muszewska A."/>
            <person name="Steczkiewicz K."/>
            <person name="Masonjones S."/>
            <person name="Liao H.L."/>
            <person name="Gajdeczka M.T."/>
            <person name="Anike F."/>
            <person name="Vuek A."/>
            <person name="Anishchenko I.M."/>
            <person name="Voigt K."/>
            <person name="de Hoog G.S."/>
            <person name="Smith M.E."/>
            <person name="Heitman J."/>
            <person name="Vilgalys R."/>
            <person name="Stajich J.E."/>
        </authorList>
    </citation>
    <scope>NUCLEOTIDE SEQUENCE [LARGE SCALE GENOMIC DNA]</scope>
    <source>
        <strain evidence="1 2">CBS 357.93</strain>
    </source>
</reference>
<sequence>MSDSHTVLEQGLIRLLKAFEAKYPGRPKNTTRYSSLPKDFAKAAFRRKYLSLKDKRIEENEHKDVIKEEVRAVENEDCTIVDLVNETDTLEKVQELTVNKRKSNDFDDTYVYDELFKPKKRSRTTEATSCIFDLHKSIPLTEVKRTFDPKGDGFCGFRAAAYLLKYVT</sequence>
<dbReference type="Proteomes" id="UP000252139">
    <property type="component" value="Unassembled WGS sequence"/>
</dbReference>
<dbReference type="AlphaFoldDB" id="A0A367J2Q4"/>
<proteinExistence type="predicted"/>
<organism evidence="1 2">
    <name type="scientific">Rhizopus azygosporus</name>
    <name type="common">Rhizopus microsporus var. azygosporus</name>
    <dbReference type="NCBI Taxonomy" id="86630"/>
    <lineage>
        <taxon>Eukaryota</taxon>
        <taxon>Fungi</taxon>
        <taxon>Fungi incertae sedis</taxon>
        <taxon>Mucoromycota</taxon>
        <taxon>Mucoromycotina</taxon>
        <taxon>Mucoromycetes</taxon>
        <taxon>Mucorales</taxon>
        <taxon>Mucorineae</taxon>
        <taxon>Rhizopodaceae</taxon>
        <taxon>Rhizopus</taxon>
    </lineage>
</organism>
<dbReference type="EMBL" id="PJQL01002423">
    <property type="protein sequence ID" value="RCH84234.1"/>
    <property type="molecule type" value="Genomic_DNA"/>
</dbReference>
<keyword evidence="2" id="KW-1185">Reference proteome</keyword>